<sequence length="404" mass="45631">MQYPIFPSFFCLIALWGTIHLATAQHAVFNYEEAKVPSYSLPDPFVSTKGKPISSIDDWNFVRRPEIIRLFEDHVYGQVPKDLDGMTFTTVNLQKDVMDGRAVLKEVDVLVSRKGNSLTMRLTVFVPSRTANTPSPVFLLITHRSPDNIDPTRMVKSDFWPAEMLIERGYAVAAFHVQDVSDDNKETFREDILETLYPEQLAMANGMRGLGAWAWGAMRAMDYFVQDPDIDEKRAAVVGHSRGGKAALWTGAQDTRWAITISNESGCGGAALSRRRFGETVTRINTNFPYWFTDNFERYSDNEDALPVDQHMLIASIAPRAVYVASAQDDQWADPRGEYLSLLLGSRVHKSIYNFPYALPDEPPAVNNPIHLGPLGYHMREGAHNLTAVDWANFLDFADKLYQR</sequence>
<evidence type="ECO:0000313" key="6">
    <source>
        <dbReference type="EMBL" id="EON78194.1"/>
    </source>
</evidence>
<dbReference type="Proteomes" id="UP000013909">
    <property type="component" value="Unassembled WGS sequence"/>
</dbReference>
<organism evidence="6 7">
    <name type="scientific">Lunatimonas lonarensis</name>
    <dbReference type="NCBI Taxonomy" id="1232681"/>
    <lineage>
        <taxon>Bacteria</taxon>
        <taxon>Pseudomonadati</taxon>
        <taxon>Bacteroidota</taxon>
        <taxon>Cytophagia</taxon>
        <taxon>Cytophagales</taxon>
        <taxon>Cyclobacteriaceae</taxon>
    </lineage>
</organism>
<keyword evidence="2 4" id="KW-0732">Signal</keyword>
<feature type="domain" description="4-O-methyl-glucuronoyl methylesterase-like" evidence="5">
    <location>
        <begin position="110"/>
        <end position="350"/>
    </location>
</feature>
<evidence type="ECO:0000256" key="4">
    <source>
        <dbReference type="SAM" id="SignalP"/>
    </source>
</evidence>
<evidence type="ECO:0000313" key="7">
    <source>
        <dbReference type="Proteomes" id="UP000013909"/>
    </source>
</evidence>
<dbReference type="AlphaFoldDB" id="R7ZW22"/>
<protein>
    <submittedName>
        <fullName evidence="6">Putative acetyl xylan esterase</fullName>
    </submittedName>
</protein>
<evidence type="ECO:0000256" key="1">
    <source>
        <dbReference type="ARBA" id="ARBA00022487"/>
    </source>
</evidence>
<feature type="signal peptide" evidence="4">
    <location>
        <begin position="1"/>
        <end position="22"/>
    </location>
</feature>
<proteinExistence type="predicted"/>
<keyword evidence="1" id="KW-0719">Serine esterase</keyword>
<evidence type="ECO:0000256" key="3">
    <source>
        <dbReference type="ARBA" id="ARBA00022801"/>
    </source>
</evidence>
<comment type="caution">
    <text evidence="6">The sequence shown here is derived from an EMBL/GenBank/DDBJ whole genome shotgun (WGS) entry which is preliminary data.</text>
</comment>
<keyword evidence="3" id="KW-0378">Hydrolase</keyword>
<dbReference type="SUPFAM" id="SSF53474">
    <property type="entry name" value="alpha/beta-Hydrolases"/>
    <property type="match status" value="1"/>
</dbReference>
<dbReference type="PATRIC" id="fig|1288963.3.peg.1388"/>
<gene>
    <name evidence="6" type="ORF">ADIS_1391</name>
</gene>
<dbReference type="RefSeq" id="WP_010853535.1">
    <property type="nucleotide sequence ID" value="NZ_AQHR01000041.1"/>
</dbReference>
<feature type="chain" id="PRO_5004451826" evidence="4">
    <location>
        <begin position="23"/>
        <end position="404"/>
    </location>
</feature>
<dbReference type="Pfam" id="PF22244">
    <property type="entry name" value="GCE_fung"/>
    <property type="match status" value="1"/>
</dbReference>
<dbReference type="EMBL" id="AQHR01000041">
    <property type="protein sequence ID" value="EON78194.1"/>
    <property type="molecule type" value="Genomic_DNA"/>
</dbReference>
<accession>R7ZW22</accession>
<name>R7ZW22_9BACT</name>
<dbReference type="STRING" id="1232681.ADIS_1391"/>
<dbReference type="InterPro" id="IPR054579">
    <property type="entry name" value="GCE-like_dom"/>
</dbReference>
<dbReference type="GO" id="GO:0052689">
    <property type="term" value="F:carboxylic ester hydrolase activity"/>
    <property type="evidence" value="ECO:0007669"/>
    <property type="project" value="UniProtKB-KW"/>
</dbReference>
<dbReference type="InterPro" id="IPR029058">
    <property type="entry name" value="AB_hydrolase_fold"/>
</dbReference>
<keyword evidence="7" id="KW-1185">Reference proteome</keyword>
<evidence type="ECO:0000256" key="2">
    <source>
        <dbReference type="ARBA" id="ARBA00022729"/>
    </source>
</evidence>
<dbReference type="Gene3D" id="3.40.50.1820">
    <property type="entry name" value="alpha/beta hydrolase"/>
    <property type="match status" value="1"/>
</dbReference>
<evidence type="ECO:0000259" key="5">
    <source>
        <dbReference type="Pfam" id="PF22244"/>
    </source>
</evidence>
<reference evidence="6 7" key="1">
    <citation type="submission" date="2013-02" db="EMBL/GenBank/DDBJ databases">
        <title>A novel strain isolated from Lonar lake, Maharashtra, India.</title>
        <authorList>
            <person name="Singh A."/>
        </authorList>
    </citation>
    <scope>NUCLEOTIDE SEQUENCE [LARGE SCALE GENOMIC DNA]</scope>
    <source>
        <strain evidence="6 7">AK24</strain>
    </source>
</reference>